<evidence type="ECO:0000256" key="1">
    <source>
        <dbReference type="SAM" id="Phobius"/>
    </source>
</evidence>
<evidence type="ECO:0000313" key="2">
    <source>
        <dbReference type="EMBL" id="GEN03191.1"/>
    </source>
</evidence>
<keyword evidence="1" id="KW-1133">Transmembrane helix</keyword>
<accession>A0A6N3T1W1</accession>
<proteinExistence type="predicted"/>
<organism evidence="2 3">
    <name type="scientific">Acetobacter indonesiensis</name>
    <dbReference type="NCBI Taxonomy" id="104101"/>
    <lineage>
        <taxon>Bacteria</taxon>
        <taxon>Pseudomonadati</taxon>
        <taxon>Pseudomonadota</taxon>
        <taxon>Alphaproteobacteria</taxon>
        <taxon>Acetobacterales</taxon>
        <taxon>Acetobacteraceae</taxon>
        <taxon>Acetobacter</taxon>
    </lineage>
</organism>
<dbReference type="EMBL" id="BJXQ01000005">
    <property type="protein sequence ID" value="GEN03191.1"/>
    <property type="molecule type" value="Genomic_DNA"/>
</dbReference>
<feature type="transmembrane region" description="Helical" evidence="1">
    <location>
        <begin position="211"/>
        <end position="230"/>
    </location>
</feature>
<feature type="transmembrane region" description="Helical" evidence="1">
    <location>
        <begin position="316"/>
        <end position="333"/>
    </location>
</feature>
<dbReference type="Proteomes" id="UP000321104">
    <property type="component" value="Unassembled WGS sequence"/>
</dbReference>
<feature type="transmembrane region" description="Helical" evidence="1">
    <location>
        <begin position="168"/>
        <end position="199"/>
    </location>
</feature>
<evidence type="ECO:0000313" key="3">
    <source>
        <dbReference type="Proteomes" id="UP000321104"/>
    </source>
</evidence>
<name>A0A6N3T1W1_9PROT</name>
<evidence type="ECO:0008006" key="4">
    <source>
        <dbReference type="Google" id="ProtNLM"/>
    </source>
</evidence>
<comment type="caution">
    <text evidence="2">The sequence shown here is derived from an EMBL/GenBank/DDBJ whole genome shotgun (WGS) entry which is preliminary data.</text>
</comment>
<feature type="transmembrane region" description="Helical" evidence="1">
    <location>
        <begin position="21"/>
        <end position="45"/>
    </location>
</feature>
<keyword evidence="1" id="KW-0812">Transmembrane</keyword>
<reference evidence="2 3" key="1">
    <citation type="submission" date="2019-07" db="EMBL/GenBank/DDBJ databases">
        <title>Whole genome shotgun sequence of Acetobacter indonesiensis NBRC 16471.</title>
        <authorList>
            <person name="Hosoyama A."/>
            <person name="Uohara A."/>
            <person name="Ohji S."/>
            <person name="Ichikawa N."/>
        </authorList>
    </citation>
    <scope>NUCLEOTIDE SEQUENCE [LARGE SCALE GENOMIC DNA]</scope>
    <source>
        <strain evidence="2 3">NBRC 16471</strain>
    </source>
</reference>
<feature type="transmembrane region" description="Helical" evidence="1">
    <location>
        <begin position="293"/>
        <end position="310"/>
    </location>
</feature>
<gene>
    <name evidence="2" type="ORF">AIN02nite_12160</name>
</gene>
<sequence length="497" mass="56834">MFGKFKKSEFLSQTNTIFSSFRCMSFLVFPIAILFVGYLLSYAILPFSNGDTAYYVVIGRGILREHALPYSYAFDHKPLGVYLFYGLWDKLVPLTHGTFLCLACLLMAAFVAVCQHFCSFNRWVAWLLLLACGAGFSVLDSNTETVLVTGEALILSLLYRGVTQQKPILFFLAGVILSYVSNINYLSVVCLFLPCGLILLSPGWFRVKNVALAFVGLCAGLCVLFSPYILEGHGALQTYFSMQREFLHHYSGSWKARLETVLWSIFYTLVLSPVLLAWMKAFRPGLQMTHRKALILPLWFVSSLPATVLSGHPFDHYYFLCFAPACVMLACLLQKPHIFPRYALLPLGIFSVVEMGSHIHRNIRESLYLSRVNYTGISDEIGKNKVLNIRADHTVFYSSDLRPFDIYLFQDHVDIRFGKENAWKRYMQDLFHRPVYVVMPYDGCARQSVEAPVCQWLQTHYTRIYSVNTRHIHQQKYQRFSLDLYKLNSPEPLPSAG</sequence>
<keyword evidence="1" id="KW-0472">Membrane</keyword>
<dbReference type="AlphaFoldDB" id="A0A6N3T1W1"/>
<protein>
    <recommendedName>
        <fullName evidence="4">Glycosyltransferase RgtA/B/C/D-like domain-containing protein</fullName>
    </recommendedName>
</protein>
<feature type="transmembrane region" description="Helical" evidence="1">
    <location>
        <begin position="261"/>
        <end position="281"/>
    </location>
</feature>
<feature type="transmembrane region" description="Helical" evidence="1">
    <location>
        <begin position="120"/>
        <end position="139"/>
    </location>
</feature>
<feature type="transmembrane region" description="Helical" evidence="1">
    <location>
        <begin position="91"/>
        <end position="113"/>
    </location>
</feature>